<dbReference type="RefSeq" id="WP_038185496.1">
    <property type="nucleotide sequence ID" value="NZ_ASQA01000028.1"/>
</dbReference>
<comment type="caution">
    <text evidence="1">The sequence shown here is derived from an EMBL/GenBank/DDBJ whole genome shotgun (WGS) entry which is preliminary data.</text>
</comment>
<keyword evidence="2" id="KW-1185">Reference proteome</keyword>
<reference evidence="1 2" key="1">
    <citation type="journal article" date="2014" name="BMC Genomics">
        <title>Genomic comparison of sporeforming bacilli isolated from milk.</title>
        <authorList>
            <person name="Moreno Switt A.I."/>
            <person name="Andrus A.D."/>
            <person name="Ranieri M.L."/>
            <person name="Orsi R.H."/>
            <person name="Ivy R."/>
            <person name="den Bakker H.C."/>
            <person name="Martin N.H."/>
            <person name="Wiedmann M."/>
            <person name="Boor K.J."/>
        </authorList>
    </citation>
    <scope>NUCLEOTIDE SEQUENCE [LARGE SCALE GENOMIC DNA]</scope>
    <source>
        <strain evidence="1 2">FSL R5-213</strain>
    </source>
</reference>
<name>W4EUH1_9BACL</name>
<protein>
    <submittedName>
        <fullName evidence="1">Uncharacterized protein</fullName>
    </submittedName>
</protein>
<dbReference type="EMBL" id="ASQA01000028">
    <property type="protein sequence ID" value="ETT84195.1"/>
    <property type="molecule type" value="Genomic_DNA"/>
</dbReference>
<organism evidence="1 2">
    <name type="scientific">Viridibacillus arenosi FSL R5-213</name>
    <dbReference type="NCBI Taxonomy" id="1227360"/>
    <lineage>
        <taxon>Bacteria</taxon>
        <taxon>Bacillati</taxon>
        <taxon>Bacillota</taxon>
        <taxon>Bacilli</taxon>
        <taxon>Bacillales</taxon>
        <taxon>Caryophanaceae</taxon>
        <taxon>Viridibacillus</taxon>
    </lineage>
</organism>
<gene>
    <name evidence="1" type="ORF">C176_12543</name>
</gene>
<dbReference type="Proteomes" id="UP000019062">
    <property type="component" value="Unassembled WGS sequence"/>
</dbReference>
<accession>W4EUH1</accession>
<sequence>MSEKVKVSREVAEALDKLSKDDEWTQNYNLIKHAKQFSGNGICMKANWSDEFKILNTLQPITYAKCLILGYEIKGVNA</sequence>
<evidence type="ECO:0000313" key="2">
    <source>
        <dbReference type="Proteomes" id="UP000019062"/>
    </source>
</evidence>
<dbReference type="AlphaFoldDB" id="W4EUH1"/>
<proteinExistence type="predicted"/>
<evidence type="ECO:0000313" key="1">
    <source>
        <dbReference type="EMBL" id="ETT84195.1"/>
    </source>
</evidence>